<name>A0ABQ7FWU8_DUNSA</name>
<evidence type="ECO:0000256" key="1">
    <source>
        <dbReference type="SAM" id="MobiDB-lite"/>
    </source>
</evidence>
<dbReference type="EMBL" id="MU070687">
    <property type="protein sequence ID" value="KAF5826837.1"/>
    <property type="molecule type" value="Genomic_DNA"/>
</dbReference>
<comment type="caution">
    <text evidence="2">The sequence shown here is derived from an EMBL/GenBank/DDBJ whole genome shotgun (WGS) entry which is preliminary data.</text>
</comment>
<dbReference type="Proteomes" id="UP000815325">
    <property type="component" value="Unassembled WGS sequence"/>
</dbReference>
<accession>A0ABQ7FWU8</accession>
<sequence>MLASTFGNEKKKKVYESQRPHASTEHKFMNQRLPGSPPSSNSLSKSSSLPLNACTLSSTSRFPGFSPSPPSLSAASCLQPPFCPWSWLGNPPCWCPLLAPSSSSSSMSKVVISPAPWPFLCVWPFSGSGSTPWGLGSNGAGLRPDCPQDGPCAESLDGRWPSP</sequence>
<evidence type="ECO:0000313" key="3">
    <source>
        <dbReference type="Proteomes" id="UP000815325"/>
    </source>
</evidence>
<feature type="compositionally biased region" description="Low complexity" evidence="1">
    <location>
        <begin position="38"/>
        <end position="49"/>
    </location>
</feature>
<gene>
    <name evidence="2" type="ORF">DUNSADRAFT_1923</name>
</gene>
<proteinExistence type="predicted"/>
<reference evidence="2" key="1">
    <citation type="submission" date="2017-08" db="EMBL/GenBank/DDBJ databases">
        <authorList>
            <person name="Polle J.E."/>
            <person name="Barry K."/>
            <person name="Cushman J."/>
            <person name="Schmutz J."/>
            <person name="Tran D."/>
            <person name="Hathwaick L.T."/>
            <person name="Yim W.C."/>
            <person name="Jenkins J."/>
            <person name="Mckie-Krisberg Z.M."/>
            <person name="Prochnik S."/>
            <person name="Lindquist E."/>
            <person name="Dockter R.B."/>
            <person name="Adam C."/>
            <person name="Molina H."/>
            <person name="Bunkerborg J."/>
            <person name="Jin E."/>
            <person name="Buchheim M."/>
            <person name="Magnuson J."/>
        </authorList>
    </citation>
    <scope>NUCLEOTIDE SEQUENCE</scope>
    <source>
        <strain evidence="2">CCAP 19/18</strain>
    </source>
</reference>
<feature type="region of interest" description="Disordered" evidence="1">
    <location>
        <begin position="134"/>
        <end position="163"/>
    </location>
</feature>
<organism evidence="2 3">
    <name type="scientific">Dunaliella salina</name>
    <name type="common">Green alga</name>
    <name type="synonym">Protococcus salinus</name>
    <dbReference type="NCBI Taxonomy" id="3046"/>
    <lineage>
        <taxon>Eukaryota</taxon>
        <taxon>Viridiplantae</taxon>
        <taxon>Chlorophyta</taxon>
        <taxon>core chlorophytes</taxon>
        <taxon>Chlorophyceae</taxon>
        <taxon>CS clade</taxon>
        <taxon>Chlamydomonadales</taxon>
        <taxon>Dunaliellaceae</taxon>
        <taxon>Dunaliella</taxon>
    </lineage>
</organism>
<feature type="region of interest" description="Disordered" evidence="1">
    <location>
        <begin position="1"/>
        <end position="49"/>
    </location>
</feature>
<evidence type="ECO:0000313" key="2">
    <source>
        <dbReference type="EMBL" id="KAF5826837.1"/>
    </source>
</evidence>
<keyword evidence="3" id="KW-1185">Reference proteome</keyword>
<feature type="compositionally biased region" description="Basic and acidic residues" evidence="1">
    <location>
        <begin position="14"/>
        <end position="28"/>
    </location>
</feature>
<evidence type="ECO:0008006" key="4">
    <source>
        <dbReference type="Google" id="ProtNLM"/>
    </source>
</evidence>
<protein>
    <recommendedName>
        <fullName evidence="4">Encoded protein</fullName>
    </recommendedName>
</protein>